<protein>
    <submittedName>
        <fullName evidence="3">Uncharacterized protein</fullName>
    </submittedName>
</protein>
<evidence type="ECO:0000256" key="1">
    <source>
        <dbReference type="SAM" id="MobiDB-lite"/>
    </source>
</evidence>
<organism evidence="3 4">
    <name type="scientific">Pacificispira spongiicola</name>
    <dbReference type="NCBI Taxonomy" id="2729598"/>
    <lineage>
        <taxon>Bacteria</taxon>
        <taxon>Pseudomonadati</taxon>
        <taxon>Pseudomonadota</taxon>
        <taxon>Alphaproteobacteria</taxon>
        <taxon>Rhodospirillales</taxon>
        <taxon>Rhodospirillaceae</taxon>
        <taxon>Pacificispira</taxon>
    </lineage>
</organism>
<accession>A0A7Y0DY85</accession>
<evidence type="ECO:0000256" key="2">
    <source>
        <dbReference type="SAM" id="SignalP"/>
    </source>
</evidence>
<reference evidence="3 4" key="1">
    <citation type="submission" date="2020-04" db="EMBL/GenBank/DDBJ databases">
        <title>Rhodospirillaceae bacterium KN72 isolated from deep sea.</title>
        <authorList>
            <person name="Zhang D.-C."/>
        </authorList>
    </citation>
    <scope>NUCLEOTIDE SEQUENCE [LARGE SCALE GENOMIC DNA]</scope>
    <source>
        <strain evidence="3 4">KN72</strain>
    </source>
</reference>
<sequence length="87" mass="9326">MRRTLMAASLVLMMPVAGAWAEEPTAPETMAAEGISKLMKALELFVDSIPLYAAPEILPNGDIILRRIQPDDDASPTDGTPEGDTQT</sequence>
<keyword evidence="2" id="KW-0732">Signal</keyword>
<dbReference type="Proteomes" id="UP000539372">
    <property type="component" value="Unassembled WGS sequence"/>
</dbReference>
<keyword evidence="4" id="KW-1185">Reference proteome</keyword>
<evidence type="ECO:0000313" key="3">
    <source>
        <dbReference type="EMBL" id="NMM43006.1"/>
    </source>
</evidence>
<feature type="region of interest" description="Disordered" evidence="1">
    <location>
        <begin position="68"/>
        <end position="87"/>
    </location>
</feature>
<comment type="caution">
    <text evidence="3">The sequence shown here is derived from an EMBL/GenBank/DDBJ whole genome shotgun (WGS) entry which is preliminary data.</text>
</comment>
<dbReference type="EMBL" id="JABBNT010000001">
    <property type="protein sequence ID" value="NMM43006.1"/>
    <property type="molecule type" value="Genomic_DNA"/>
</dbReference>
<feature type="signal peptide" evidence="2">
    <location>
        <begin position="1"/>
        <end position="21"/>
    </location>
</feature>
<dbReference type="RefSeq" id="WP_169623318.1">
    <property type="nucleotide sequence ID" value="NZ_JABBNT010000001.1"/>
</dbReference>
<feature type="chain" id="PRO_5031122327" evidence="2">
    <location>
        <begin position="22"/>
        <end position="87"/>
    </location>
</feature>
<gene>
    <name evidence="3" type="ORF">HH303_00855</name>
</gene>
<dbReference type="AlphaFoldDB" id="A0A7Y0DY85"/>
<proteinExistence type="predicted"/>
<evidence type="ECO:0000313" key="4">
    <source>
        <dbReference type="Proteomes" id="UP000539372"/>
    </source>
</evidence>
<name>A0A7Y0DY85_9PROT</name>